<dbReference type="Proteomes" id="UP001487740">
    <property type="component" value="Unassembled WGS sequence"/>
</dbReference>
<comment type="caution">
    <text evidence="1">The sequence shown here is derived from an EMBL/GenBank/DDBJ whole genome shotgun (WGS) entry which is preliminary data.</text>
</comment>
<dbReference type="EMBL" id="JARAKH010000030">
    <property type="protein sequence ID" value="KAK8387302.1"/>
    <property type="molecule type" value="Genomic_DNA"/>
</dbReference>
<reference evidence="1 2" key="1">
    <citation type="submission" date="2023-03" db="EMBL/GenBank/DDBJ databases">
        <title>High-quality genome of Scylla paramamosain provides insights in environmental adaptation.</title>
        <authorList>
            <person name="Zhang L."/>
        </authorList>
    </citation>
    <scope>NUCLEOTIDE SEQUENCE [LARGE SCALE GENOMIC DNA]</scope>
    <source>
        <strain evidence="1">LZ_2023a</strain>
        <tissue evidence="1">Muscle</tissue>
    </source>
</reference>
<sequence length="145" mass="15323">MRQPDLFLRLTSSSSSCCSAVSQPLIYTPLELLEVCGVVEGCDLHQLVPEATVPRQKGTKVTLLPDERYSQCEVVVPLGGGTGGVGLFHAGPASHPKGCVELPILADLSSESSQKPAPCVYLEATLGMQAKSAEPHLLQNYLCCG</sequence>
<protein>
    <submittedName>
        <fullName evidence="1">Uncharacterized protein</fullName>
    </submittedName>
</protein>
<evidence type="ECO:0000313" key="1">
    <source>
        <dbReference type="EMBL" id="KAK8387302.1"/>
    </source>
</evidence>
<gene>
    <name evidence="1" type="ORF">O3P69_018114</name>
</gene>
<dbReference type="AlphaFoldDB" id="A0AAW0TLP8"/>
<name>A0AAW0TLP8_SCYPA</name>
<evidence type="ECO:0000313" key="2">
    <source>
        <dbReference type="Proteomes" id="UP001487740"/>
    </source>
</evidence>
<proteinExistence type="predicted"/>
<organism evidence="1 2">
    <name type="scientific">Scylla paramamosain</name>
    <name type="common">Mud crab</name>
    <dbReference type="NCBI Taxonomy" id="85552"/>
    <lineage>
        <taxon>Eukaryota</taxon>
        <taxon>Metazoa</taxon>
        <taxon>Ecdysozoa</taxon>
        <taxon>Arthropoda</taxon>
        <taxon>Crustacea</taxon>
        <taxon>Multicrustacea</taxon>
        <taxon>Malacostraca</taxon>
        <taxon>Eumalacostraca</taxon>
        <taxon>Eucarida</taxon>
        <taxon>Decapoda</taxon>
        <taxon>Pleocyemata</taxon>
        <taxon>Brachyura</taxon>
        <taxon>Eubrachyura</taxon>
        <taxon>Portunoidea</taxon>
        <taxon>Portunidae</taxon>
        <taxon>Portuninae</taxon>
        <taxon>Scylla</taxon>
    </lineage>
</organism>
<keyword evidence="2" id="KW-1185">Reference proteome</keyword>
<accession>A0AAW0TLP8</accession>